<proteinExistence type="predicted"/>
<dbReference type="SUPFAM" id="SSF55658">
    <property type="entry name" value="L9 N-domain-like"/>
    <property type="match status" value="1"/>
</dbReference>
<evidence type="ECO:0000313" key="3">
    <source>
        <dbReference type="EMBL" id="KAK1691941.1"/>
    </source>
</evidence>
<sequence>MQLWGLDMQAKNIGNHNHGSRGYYRKRPKWRKEDALTKQAGKTIPWDEYKDQQTREFIKSREHCILIVLYPQDSHAVFLDSSSTTDPRKNYTKLKKVLDSGLCCFALKGGIVKKPIRKSEMKKWYVMYECRVPGVYDEQEDCLKQVNMFKGNNYKGYKSKKEVEARYMKHLLAEERKKNRMKSFIIVPMLLIVIVFLLYVIVV</sequence>
<keyword evidence="1" id="KW-0472">Membrane</keyword>
<keyword evidence="1" id="KW-0812">Transmembrane</keyword>
<gene>
    <name evidence="3" type="ORF">QYE76_008638</name>
</gene>
<evidence type="ECO:0000259" key="2">
    <source>
        <dbReference type="Pfam" id="PF01693"/>
    </source>
</evidence>
<name>A0AAD8TQH0_LOLMU</name>
<dbReference type="EMBL" id="JAUUTY010000001">
    <property type="protein sequence ID" value="KAK1691941.1"/>
    <property type="molecule type" value="Genomic_DNA"/>
</dbReference>
<dbReference type="Proteomes" id="UP001231189">
    <property type="component" value="Unassembled WGS sequence"/>
</dbReference>
<dbReference type="Gene3D" id="3.40.970.10">
    <property type="entry name" value="Ribonuclease H1, N-terminal domain"/>
    <property type="match status" value="1"/>
</dbReference>
<dbReference type="InterPro" id="IPR037056">
    <property type="entry name" value="RNase_H1_N_sf"/>
</dbReference>
<dbReference type="AlphaFoldDB" id="A0AAD8TQH0"/>
<dbReference type="Pfam" id="PF01693">
    <property type="entry name" value="Cauli_VI"/>
    <property type="match status" value="1"/>
</dbReference>
<dbReference type="InterPro" id="IPR011320">
    <property type="entry name" value="RNase_H1_N"/>
</dbReference>
<evidence type="ECO:0000313" key="4">
    <source>
        <dbReference type="Proteomes" id="UP001231189"/>
    </source>
</evidence>
<feature type="domain" description="Ribonuclease H1 N-terminal" evidence="2">
    <location>
        <begin position="123"/>
        <end position="162"/>
    </location>
</feature>
<reference evidence="3" key="1">
    <citation type="submission" date="2023-07" db="EMBL/GenBank/DDBJ databases">
        <title>A chromosome-level genome assembly of Lolium multiflorum.</title>
        <authorList>
            <person name="Chen Y."/>
            <person name="Copetti D."/>
            <person name="Kolliker R."/>
            <person name="Studer B."/>
        </authorList>
    </citation>
    <scope>NUCLEOTIDE SEQUENCE</scope>
    <source>
        <strain evidence="3">02402/16</strain>
        <tissue evidence="3">Leaf</tissue>
    </source>
</reference>
<protein>
    <recommendedName>
        <fullName evidence="2">Ribonuclease H1 N-terminal domain-containing protein</fullName>
    </recommendedName>
</protein>
<comment type="caution">
    <text evidence="3">The sequence shown here is derived from an EMBL/GenBank/DDBJ whole genome shotgun (WGS) entry which is preliminary data.</text>
</comment>
<keyword evidence="1" id="KW-1133">Transmembrane helix</keyword>
<evidence type="ECO:0000256" key="1">
    <source>
        <dbReference type="SAM" id="Phobius"/>
    </source>
</evidence>
<accession>A0AAD8TQH0</accession>
<dbReference type="InterPro" id="IPR009027">
    <property type="entry name" value="Ribosomal_bL9/RNase_H1_N"/>
</dbReference>
<keyword evidence="4" id="KW-1185">Reference proteome</keyword>
<organism evidence="3 4">
    <name type="scientific">Lolium multiflorum</name>
    <name type="common">Italian ryegrass</name>
    <name type="synonym">Lolium perenne subsp. multiflorum</name>
    <dbReference type="NCBI Taxonomy" id="4521"/>
    <lineage>
        <taxon>Eukaryota</taxon>
        <taxon>Viridiplantae</taxon>
        <taxon>Streptophyta</taxon>
        <taxon>Embryophyta</taxon>
        <taxon>Tracheophyta</taxon>
        <taxon>Spermatophyta</taxon>
        <taxon>Magnoliopsida</taxon>
        <taxon>Liliopsida</taxon>
        <taxon>Poales</taxon>
        <taxon>Poaceae</taxon>
        <taxon>BOP clade</taxon>
        <taxon>Pooideae</taxon>
        <taxon>Poodae</taxon>
        <taxon>Poeae</taxon>
        <taxon>Poeae Chloroplast Group 2 (Poeae type)</taxon>
        <taxon>Loliodinae</taxon>
        <taxon>Loliinae</taxon>
        <taxon>Lolium</taxon>
    </lineage>
</organism>
<feature type="transmembrane region" description="Helical" evidence="1">
    <location>
        <begin position="184"/>
        <end position="202"/>
    </location>
</feature>